<reference evidence="7" key="1">
    <citation type="journal article" date="2020" name="Nature">
        <title>Giant virus diversity and host interactions through global metagenomics.</title>
        <authorList>
            <person name="Schulz F."/>
            <person name="Roux S."/>
            <person name="Paez-Espino D."/>
            <person name="Jungbluth S."/>
            <person name="Walsh D.A."/>
            <person name="Denef V.J."/>
            <person name="McMahon K.D."/>
            <person name="Konstantinidis K.T."/>
            <person name="Eloe-Fadrosh E.A."/>
            <person name="Kyrpides N.C."/>
            <person name="Woyke T."/>
        </authorList>
    </citation>
    <scope>NUCLEOTIDE SEQUENCE</scope>
    <source>
        <strain evidence="7">GVMAG-M-3300025880-76</strain>
    </source>
</reference>
<dbReference type="EMBL" id="MN740360">
    <property type="protein sequence ID" value="QHU02558.1"/>
    <property type="molecule type" value="Genomic_DNA"/>
</dbReference>
<proteinExistence type="predicted"/>
<evidence type="ECO:0000256" key="3">
    <source>
        <dbReference type="ARBA" id="ARBA00022963"/>
    </source>
</evidence>
<keyword evidence="3" id="KW-0442">Lipid degradation</keyword>
<evidence type="ECO:0000256" key="2">
    <source>
        <dbReference type="ARBA" id="ARBA00022801"/>
    </source>
</evidence>
<evidence type="ECO:0000256" key="4">
    <source>
        <dbReference type="ARBA" id="ARBA00023098"/>
    </source>
</evidence>
<feature type="transmembrane region" description="Helical" evidence="5">
    <location>
        <begin position="12"/>
        <end position="33"/>
    </location>
</feature>
<dbReference type="InterPro" id="IPR000909">
    <property type="entry name" value="PLipase_C_PInositol-sp_X_dom"/>
</dbReference>
<name>A0A6C0JFN0_9ZZZZ</name>
<dbReference type="Pfam" id="PF00387">
    <property type="entry name" value="PI-PLC-Y"/>
    <property type="match status" value="1"/>
</dbReference>
<feature type="domain" description="PI-PLC Y-box" evidence="6">
    <location>
        <begin position="227"/>
        <end position="327"/>
    </location>
</feature>
<keyword evidence="5" id="KW-1133">Transmembrane helix</keyword>
<dbReference type="InterPro" id="IPR001711">
    <property type="entry name" value="PLipase_C_Pinositol-sp_Y"/>
</dbReference>
<evidence type="ECO:0000313" key="7">
    <source>
        <dbReference type="EMBL" id="QHU02558.1"/>
    </source>
</evidence>
<dbReference type="GO" id="GO:0016042">
    <property type="term" value="P:lipid catabolic process"/>
    <property type="evidence" value="ECO:0007669"/>
    <property type="project" value="UniProtKB-KW"/>
</dbReference>
<evidence type="ECO:0000256" key="1">
    <source>
        <dbReference type="ARBA" id="ARBA00012368"/>
    </source>
</evidence>
<dbReference type="Gene3D" id="3.20.20.190">
    <property type="entry name" value="Phosphatidylinositol (PI) phosphodiesterase"/>
    <property type="match status" value="1"/>
</dbReference>
<dbReference type="SUPFAM" id="SSF51695">
    <property type="entry name" value="PLC-like phosphodiesterases"/>
    <property type="match status" value="1"/>
</dbReference>
<keyword evidence="2" id="KW-0378">Hydrolase</keyword>
<dbReference type="GO" id="GO:0004435">
    <property type="term" value="F:phosphatidylinositol-4,5-bisphosphate phospholipase C activity"/>
    <property type="evidence" value="ECO:0007669"/>
    <property type="project" value="UniProtKB-EC"/>
</dbReference>
<dbReference type="GO" id="GO:0048015">
    <property type="term" value="P:phosphatidylinositol-mediated signaling"/>
    <property type="evidence" value="ECO:0007669"/>
    <property type="project" value="TreeGrafter"/>
</dbReference>
<keyword evidence="4" id="KW-0443">Lipid metabolism</keyword>
<dbReference type="InterPro" id="IPR001192">
    <property type="entry name" value="PI-PLC_fam"/>
</dbReference>
<dbReference type="GO" id="GO:0051209">
    <property type="term" value="P:release of sequestered calcium ion into cytosol"/>
    <property type="evidence" value="ECO:0007669"/>
    <property type="project" value="TreeGrafter"/>
</dbReference>
<sequence length="346" mass="38959">MSNYLPNIKIITSSLFFIFILLITLTCVVYYFLHTTSVERQCKGMANKYNNSISISSLKSHPGHGKYKLIDFYINSASNCAAVSPTSVNTCAIKTCLSQGVRLLDFQVQNMNNRAVVTLSSGDNTFEKASVNHIPLKQVLKTINKHAFNSTSPNANDPLILHIRIMTNNRDVVDEIASNINRYINSNRLLTSEYSYGTSNKNVILEPINKLFGKVIIFVNDKYLNIKDTSLYEFANGVSHNSSNIRVIRQQGIIDGNSEEMVDYHTRGFGIVVPDGQNSNLDTKLSFSSGAQSVCMNFNKKDKHLDEYLSIFTNQGRGFVLKPDSQRVFDKDKDSQDASYFNFEIY</sequence>
<keyword evidence="5" id="KW-0812">Transmembrane</keyword>
<dbReference type="InterPro" id="IPR017946">
    <property type="entry name" value="PLC-like_Pdiesterase_TIM-brl"/>
</dbReference>
<dbReference type="PANTHER" id="PTHR10336">
    <property type="entry name" value="PHOSPHOINOSITIDE-SPECIFIC PHOSPHOLIPASE C FAMILY PROTEIN"/>
    <property type="match status" value="1"/>
</dbReference>
<dbReference type="PROSITE" id="PS50007">
    <property type="entry name" value="PIPLC_X_DOMAIN"/>
    <property type="match status" value="1"/>
</dbReference>
<dbReference type="EC" id="3.1.4.11" evidence="1"/>
<organism evidence="7">
    <name type="scientific">viral metagenome</name>
    <dbReference type="NCBI Taxonomy" id="1070528"/>
    <lineage>
        <taxon>unclassified sequences</taxon>
        <taxon>metagenomes</taxon>
        <taxon>organismal metagenomes</taxon>
    </lineage>
</organism>
<dbReference type="PANTHER" id="PTHR10336:SF36">
    <property type="entry name" value="1-PHOSPHATIDYLINOSITOL 4,5-BISPHOSPHATE PHOSPHODIESTERASE BETA-4"/>
    <property type="match status" value="1"/>
</dbReference>
<keyword evidence="5" id="KW-0472">Membrane</keyword>
<dbReference type="AlphaFoldDB" id="A0A6C0JFN0"/>
<dbReference type="PROSITE" id="PS50008">
    <property type="entry name" value="PIPLC_Y_DOMAIN"/>
    <property type="match status" value="1"/>
</dbReference>
<accession>A0A6C0JFN0</accession>
<dbReference type="Pfam" id="PF00388">
    <property type="entry name" value="PI-PLC-X"/>
    <property type="match status" value="1"/>
</dbReference>
<protein>
    <recommendedName>
        <fullName evidence="1">phosphoinositide phospholipase C</fullName>
        <ecNumber evidence="1">3.1.4.11</ecNumber>
    </recommendedName>
</protein>
<evidence type="ECO:0000259" key="6">
    <source>
        <dbReference type="PROSITE" id="PS50008"/>
    </source>
</evidence>
<evidence type="ECO:0000256" key="5">
    <source>
        <dbReference type="SAM" id="Phobius"/>
    </source>
</evidence>